<reference evidence="2" key="1">
    <citation type="submission" date="2021-06" db="EMBL/GenBank/DDBJ databases">
        <authorList>
            <consortium name="DOE Joint Genome Institute"/>
            <person name="Mondo S.J."/>
            <person name="Amses K.R."/>
            <person name="Simmons D.R."/>
            <person name="Longcore J.E."/>
            <person name="Seto K."/>
            <person name="Alves G.H."/>
            <person name="Bonds A.E."/>
            <person name="Quandt C.A."/>
            <person name="Davis W.J."/>
            <person name="Chang Y."/>
            <person name="Letcher P.M."/>
            <person name="Powell M.J."/>
            <person name="Kuo A."/>
            <person name="Labutti K."/>
            <person name="Pangilinan J."/>
            <person name="Andreopoulos W."/>
            <person name="Tritt A."/>
            <person name="Riley R."/>
            <person name="Hundley H."/>
            <person name="Johnson J."/>
            <person name="Lipzen A."/>
            <person name="Barry K."/>
            <person name="Berbee M.L."/>
            <person name="Buchler N.E."/>
            <person name="Grigoriev I.V."/>
            <person name="Spatafora J.W."/>
            <person name="Stajich J.E."/>
            <person name="James T.Y."/>
        </authorList>
    </citation>
    <scope>NUCLEOTIDE SEQUENCE</scope>
    <source>
        <strain evidence="2">AG</strain>
    </source>
</reference>
<organism evidence="2 3">
    <name type="scientific">Umbelopsis ramanniana AG</name>
    <dbReference type="NCBI Taxonomy" id="1314678"/>
    <lineage>
        <taxon>Eukaryota</taxon>
        <taxon>Fungi</taxon>
        <taxon>Fungi incertae sedis</taxon>
        <taxon>Mucoromycota</taxon>
        <taxon>Mucoromycotina</taxon>
        <taxon>Umbelopsidomycetes</taxon>
        <taxon>Umbelopsidales</taxon>
        <taxon>Umbelopsidaceae</taxon>
        <taxon>Umbelopsis</taxon>
    </lineage>
</organism>
<reference evidence="2" key="2">
    <citation type="journal article" date="2022" name="Proc. Natl. Acad. Sci. U.S.A.">
        <title>Diploid-dominant life cycles characterize the early evolution of Fungi.</title>
        <authorList>
            <person name="Amses K.R."/>
            <person name="Simmons D.R."/>
            <person name="Longcore J.E."/>
            <person name="Mondo S.J."/>
            <person name="Seto K."/>
            <person name="Jeronimo G.H."/>
            <person name="Bonds A.E."/>
            <person name="Quandt C.A."/>
            <person name="Davis W.J."/>
            <person name="Chang Y."/>
            <person name="Federici B.A."/>
            <person name="Kuo A."/>
            <person name="LaButti K."/>
            <person name="Pangilinan J."/>
            <person name="Andreopoulos W."/>
            <person name="Tritt A."/>
            <person name="Riley R."/>
            <person name="Hundley H."/>
            <person name="Johnson J."/>
            <person name="Lipzen A."/>
            <person name="Barry K."/>
            <person name="Lang B.F."/>
            <person name="Cuomo C.A."/>
            <person name="Buchler N.E."/>
            <person name="Grigoriev I.V."/>
            <person name="Spatafora J.W."/>
            <person name="Stajich J.E."/>
            <person name="James T.Y."/>
        </authorList>
    </citation>
    <scope>NUCLEOTIDE SEQUENCE</scope>
    <source>
        <strain evidence="2">AG</strain>
    </source>
</reference>
<comment type="caution">
    <text evidence="2">The sequence shown here is derived from an EMBL/GenBank/DDBJ whole genome shotgun (WGS) entry which is preliminary data.</text>
</comment>
<dbReference type="EMBL" id="MU620914">
    <property type="protein sequence ID" value="KAI8580200.1"/>
    <property type="molecule type" value="Genomic_DNA"/>
</dbReference>
<proteinExistence type="predicted"/>
<keyword evidence="3" id="KW-1185">Reference proteome</keyword>
<name>A0AAD5HDE5_UMBRA</name>
<evidence type="ECO:0000256" key="1">
    <source>
        <dbReference type="SAM" id="SignalP"/>
    </source>
</evidence>
<accession>A0AAD5HDE5</accession>
<dbReference type="RefSeq" id="XP_051445204.1">
    <property type="nucleotide sequence ID" value="XM_051588632.1"/>
</dbReference>
<keyword evidence="1" id="KW-0732">Signal</keyword>
<sequence length="104" mass="11967">MTVAFSTFTLQLLPFFFLAQADQFPSLCSFFFFFFSSHLMTDTVGYAPVIKLPRSKSSSSNFPTRRDKSDHLVSDTLYFEGLSRTDQITEDDLMDLMHDCQPLE</sequence>
<protein>
    <submittedName>
        <fullName evidence="2">Uncharacterized protein</fullName>
    </submittedName>
</protein>
<evidence type="ECO:0000313" key="3">
    <source>
        <dbReference type="Proteomes" id="UP001206595"/>
    </source>
</evidence>
<dbReference type="GeneID" id="75913977"/>
<feature type="chain" id="PRO_5042118610" evidence="1">
    <location>
        <begin position="22"/>
        <end position="104"/>
    </location>
</feature>
<feature type="signal peptide" evidence="1">
    <location>
        <begin position="1"/>
        <end position="21"/>
    </location>
</feature>
<dbReference type="AlphaFoldDB" id="A0AAD5HDE5"/>
<evidence type="ECO:0000313" key="2">
    <source>
        <dbReference type="EMBL" id="KAI8580200.1"/>
    </source>
</evidence>
<dbReference type="Proteomes" id="UP001206595">
    <property type="component" value="Unassembled WGS sequence"/>
</dbReference>
<gene>
    <name evidence="2" type="ORF">K450DRAFT_238637</name>
</gene>